<comment type="caution">
    <text evidence="13">The sequence shown here is derived from an EMBL/GenBank/DDBJ whole genome shotgun (WGS) entry which is preliminary data.</text>
</comment>
<dbReference type="SUPFAM" id="SSF53850">
    <property type="entry name" value="Periplasmic binding protein-like II"/>
    <property type="match status" value="1"/>
</dbReference>
<gene>
    <name evidence="13" type="primary">Grik4-L3</name>
    <name evidence="13" type="ORF">Hamer_G006132</name>
</gene>
<evidence type="ECO:0000256" key="2">
    <source>
        <dbReference type="ARBA" id="ARBA00022448"/>
    </source>
</evidence>
<evidence type="ECO:0000256" key="11">
    <source>
        <dbReference type="SAM" id="SignalP"/>
    </source>
</evidence>
<keyword evidence="14" id="KW-1185">Reference proteome</keyword>
<keyword evidence="3" id="KW-0812">Transmembrane</keyword>
<evidence type="ECO:0000256" key="10">
    <source>
        <dbReference type="ARBA" id="ARBA00023303"/>
    </source>
</evidence>
<evidence type="ECO:0000259" key="12">
    <source>
        <dbReference type="SMART" id="SM00918"/>
    </source>
</evidence>
<keyword evidence="4" id="KW-1133">Transmembrane helix</keyword>
<evidence type="ECO:0000256" key="5">
    <source>
        <dbReference type="ARBA" id="ARBA00023065"/>
    </source>
</evidence>
<keyword evidence="2" id="KW-0813">Transport</keyword>
<keyword evidence="6" id="KW-0472">Membrane</keyword>
<dbReference type="GO" id="GO:0015276">
    <property type="term" value="F:ligand-gated monoatomic ion channel activity"/>
    <property type="evidence" value="ECO:0007669"/>
    <property type="project" value="InterPro"/>
</dbReference>
<sequence length="109" mass="12040">MAITTLATTPLAIINLATITLAKTSFEDEALSSTRPFFRIAAEQWVPWTRIITQDDGNISISGPTANLLQVLAEKLNFDYELVRPPDGYWGAEKADGSWSGMIGMLHRE</sequence>
<dbReference type="Gene3D" id="3.40.190.10">
    <property type="entry name" value="Periplasmic binding protein-like II"/>
    <property type="match status" value="1"/>
</dbReference>
<evidence type="ECO:0000256" key="9">
    <source>
        <dbReference type="ARBA" id="ARBA00023286"/>
    </source>
</evidence>
<evidence type="ECO:0000256" key="8">
    <source>
        <dbReference type="ARBA" id="ARBA00023180"/>
    </source>
</evidence>
<evidence type="ECO:0000256" key="3">
    <source>
        <dbReference type="ARBA" id="ARBA00022692"/>
    </source>
</evidence>
<accession>A0A8J5JDH2</accession>
<reference evidence="13" key="1">
    <citation type="journal article" date="2021" name="Sci. Adv.">
        <title>The American lobster genome reveals insights on longevity, neural, and immune adaptations.</title>
        <authorList>
            <person name="Polinski J.M."/>
            <person name="Zimin A.V."/>
            <person name="Clark K.F."/>
            <person name="Kohn A.B."/>
            <person name="Sadowski N."/>
            <person name="Timp W."/>
            <person name="Ptitsyn A."/>
            <person name="Khanna P."/>
            <person name="Romanova D.Y."/>
            <person name="Williams P."/>
            <person name="Greenwood S.J."/>
            <person name="Moroz L.L."/>
            <person name="Walt D.R."/>
            <person name="Bodnar A.G."/>
        </authorList>
    </citation>
    <scope>NUCLEOTIDE SEQUENCE</scope>
    <source>
        <strain evidence="13">GMGI-L3</strain>
    </source>
</reference>
<keyword evidence="5" id="KW-0406">Ion transport</keyword>
<dbReference type="GO" id="GO:0016020">
    <property type="term" value="C:membrane"/>
    <property type="evidence" value="ECO:0007669"/>
    <property type="project" value="UniProtKB-SubCell"/>
</dbReference>
<dbReference type="Pfam" id="PF10613">
    <property type="entry name" value="Lig_chan-Glu_bd"/>
    <property type="match status" value="1"/>
</dbReference>
<evidence type="ECO:0000256" key="1">
    <source>
        <dbReference type="ARBA" id="ARBA00004141"/>
    </source>
</evidence>
<proteinExistence type="predicted"/>
<evidence type="ECO:0000256" key="4">
    <source>
        <dbReference type="ARBA" id="ARBA00022989"/>
    </source>
</evidence>
<evidence type="ECO:0000313" key="14">
    <source>
        <dbReference type="Proteomes" id="UP000747542"/>
    </source>
</evidence>
<keyword evidence="9" id="KW-1071">Ligand-gated ion channel</keyword>
<dbReference type="AlphaFoldDB" id="A0A8J5JDH2"/>
<evidence type="ECO:0000313" key="13">
    <source>
        <dbReference type="EMBL" id="KAG7156387.1"/>
    </source>
</evidence>
<dbReference type="SMART" id="SM00918">
    <property type="entry name" value="Lig_chan-Glu_bd"/>
    <property type="match status" value="1"/>
</dbReference>
<keyword evidence="10" id="KW-0407">Ion channel</keyword>
<dbReference type="Proteomes" id="UP000747542">
    <property type="component" value="Unassembled WGS sequence"/>
</dbReference>
<feature type="domain" description="Ionotropic glutamate receptor L-glutamate and glycine-binding" evidence="12">
    <location>
        <begin position="44"/>
        <end position="108"/>
    </location>
</feature>
<dbReference type="EMBL" id="JAHLQT010039184">
    <property type="protein sequence ID" value="KAG7156387.1"/>
    <property type="molecule type" value="Genomic_DNA"/>
</dbReference>
<keyword evidence="8" id="KW-0325">Glycoprotein</keyword>
<protein>
    <submittedName>
        <fullName evidence="13">Glutamate receptor ionotropic, kainate 4-like 3</fullName>
    </submittedName>
</protein>
<feature type="signal peptide" evidence="11">
    <location>
        <begin position="1"/>
        <end position="22"/>
    </location>
</feature>
<name>A0A8J5JDH2_HOMAM</name>
<keyword evidence="7 13" id="KW-0675">Receptor</keyword>
<keyword evidence="11" id="KW-0732">Signal</keyword>
<feature type="chain" id="PRO_5035216310" evidence="11">
    <location>
        <begin position="23"/>
        <end position="109"/>
    </location>
</feature>
<dbReference type="InterPro" id="IPR019594">
    <property type="entry name" value="Glu/Gly-bd"/>
</dbReference>
<evidence type="ECO:0000256" key="6">
    <source>
        <dbReference type="ARBA" id="ARBA00023136"/>
    </source>
</evidence>
<evidence type="ECO:0000256" key="7">
    <source>
        <dbReference type="ARBA" id="ARBA00023170"/>
    </source>
</evidence>
<comment type="subcellular location">
    <subcellularLocation>
        <location evidence="1">Membrane</location>
        <topology evidence="1">Multi-pass membrane protein</topology>
    </subcellularLocation>
</comment>
<organism evidence="13 14">
    <name type="scientific">Homarus americanus</name>
    <name type="common">American lobster</name>
    <dbReference type="NCBI Taxonomy" id="6706"/>
    <lineage>
        <taxon>Eukaryota</taxon>
        <taxon>Metazoa</taxon>
        <taxon>Ecdysozoa</taxon>
        <taxon>Arthropoda</taxon>
        <taxon>Crustacea</taxon>
        <taxon>Multicrustacea</taxon>
        <taxon>Malacostraca</taxon>
        <taxon>Eumalacostraca</taxon>
        <taxon>Eucarida</taxon>
        <taxon>Decapoda</taxon>
        <taxon>Pleocyemata</taxon>
        <taxon>Astacidea</taxon>
        <taxon>Nephropoidea</taxon>
        <taxon>Nephropidae</taxon>
        <taxon>Homarus</taxon>
    </lineage>
</organism>